<gene>
    <name evidence="1" type="ORF">PGTG_14046</name>
</gene>
<evidence type="ECO:0000313" key="1">
    <source>
        <dbReference type="EMBL" id="EFP88468.2"/>
    </source>
</evidence>
<dbReference type="EMBL" id="DS178314">
    <property type="protein sequence ID" value="EFP88468.2"/>
    <property type="molecule type" value="Genomic_DNA"/>
</dbReference>
<sequence>MILDRHQATDETSPKPASQYGWTCLSVQLFWLRFSVVNLYKVLAKEESSPQTKEASPQTQSRRLEMLPWEKVFLASRYKPPAKVEIESSPASSS</sequence>
<reference evidence="2" key="2">
    <citation type="journal article" date="2011" name="Proc. Natl. Acad. Sci. U.S.A.">
        <title>Obligate biotrophy features unraveled by the genomic analysis of rust fungi.</title>
        <authorList>
            <person name="Duplessis S."/>
            <person name="Cuomo C.A."/>
            <person name="Lin Y.-C."/>
            <person name="Aerts A."/>
            <person name="Tisserant E."/>
            <person name="Veneault-Fourrey C."/>
            <person name="Joly D.L."/>
            <person name="Hacquard S."/>
            <person name="Amselem J."/>
            <person name="Cantarel B.L."/>
            <person name="Chiu R."/>
            <person name="Coutinho P.M."/>
            <person name="Feau N."/>
            <person name="Field M."/>
            <person name="Frey P."/>
            <person name="Gelhaye E."/>
            <person name="Goldberg J."/>
            <person name="Grabherr M.G."/>
            <person name="Kodira C.D."/>
            <person name="Kohler A."/>
            <person name="Kuees U."/>
            <person name="Lindquist E.A."/>
            <person name="Lucas S.M."/>
            <person name="Mago R."/>
            <person name="Mauceli E."/>
            <person name="Morin E."/>
            <person name="Murat C."/>
            <person name="Pangilinan J.L."/>
            <person name="Park R."/>
            <person name="Pearson M."/>
            <person name="Quesneville H."/>
            <person name="Rouhier N."/>
            <person name="Sakthikumar S."/>
            <person name="Salamov A.A."/>
            <person name="Schmutz J."/>
            <person name="Selles B."/>
            <person name="Shapiro H."/>
            <person name="Tanguay P."/>
            <person name="Tuskan G.A."/>
            <person name="Henrissat B."/>
            <person name="Van de Peer Y."/>
            <person name="Rouze P."/>
            <person name="Ellis J.G."/>
            <person name="Dodds P.N."/>
            <person name="Schein J.E."/>
            <person name="Zhong S."/>
            <person name="Hamelin R.C."/>
            <person name="Grigoriev I.V."/>
            <person name="Szabo L.J."/>
            <person name="Martin F."/>
        </authorList>
    </citation>
    <scope>NUCLEOTIDE SEQUENCE [LARGE SCALE GENOMIC DNA]</scope>
    <source>
        <strain evidence="2">CRL 75-36-700-3 / race SCCL</strain>
    </source>
</reference>
<dbReference type="GeneID" id="10540771"/>
<organism evidence="1 2">
    <name type="scientific">Puccinia graminis f. sp. tritici (strain CRL 75-36-700-3 / race SCCL)</name>
    <name type="common">Black stem rust fungus</name>
    <dbReference type="NCBI Taxonomy" id="418459"/>
    <lineage>
        <taxon>Eukaryota</taxon>
        <taxon>Fungi</taxon>
        <taxon>Dikarya</taxon>
        <taxon>Basidiomycota</taxon>
        <taxon>Pucciniomycotina</taxon>
        <taxon>Pucciniomycetes</taxon>
        <taxon>Pucciniales</taxon>
        <taxon>Pucciniaceae</taxon>
        <taxon>Puccinia</taxon>
    </lineage>
</organism>
<dbReference type="AlphaFoldDB" id="E3KVZ3"/>
<proteinExistence type="predicted"/>
<name>E3KVZ3_PUCGT</name>
<dbReference type="InParanoid" id="E3KVZ3"/>
<dbReference type="KEGG" id="pgr:PGTG_14046"/>
<dbReference type="RefSeq" id="XP_003332887.2">
    <property type="nucleotide sequence ID" value="XM_003332839.2"/>
</dbReference>
<dbReference type="HOGENOM" id="CLU_2470157_0_0_1"/>
<accession>E3KVZ3</accession>
<reference key="1">
    <citation type="submission" date="2007-01" db="EMBL/GenBank/DDBJ databases">
        <title>The Genome Sequence of Puccinia graminis f. sp. tritici Strain CRL 75-36-700-3.</title>
        <authorList>
            <consortium name="The Broad Institute Genome Sequencing Platform"/>
            <person name="Birren B."/>
            <person name="Lander E."/>
            <person name="Galagan J."/>
            <person name="Nusbaum C."/>
            <person name="Devon K."/>
            <person name="Cuomo C."/>
            <person name="Jaffe D."/>
            <person name="Butler J."/>
            <person name="Alvarez P."/>
            <person name="Gnerre S."/>
            <person name="Grabherr M."/>
            <person name="Mauceli E."/>
            <person name="Brockman W."/>
            <person name="Young S."/>
            <person name="LaButti K."/>
            <person name="Sykes S."/>
            <person name="DeCaprio D."/>
            <person name="Crawford M."/>
            <person name="Koehrsen M."/>
            <person name="Engels R."/>
            <person name="Montgomery P."/>
            <person name="Pearson M."/>
            <person name="Howarth C."/>
            <person name="Larson L."/>
            <person name="White J."/>
            <person name="Zeng Q."/>
            <person name="Kodira C."/>
            <person name="Yandava C."/>
            <person name="Alvarado L."/>
            <person name="O'Leary S."/>
            <person name="Szabo L."/>
            <person name="Dean R."/>
            <person name="Schein J."/>
        </authorList>
    </citation>
    <scope>NUCLEOTIDE SEQUENCE</scope>
    <source>
        <strain>CRL 75-36-700-3</strain>
    </source>
</reference>
<keyword evidence="2" id="KW-1185">Reference proteome</keyword>
<dbReference type="VEuPathDB" id="FungiDB:PGTG_14046"/>
<dbReference type="OrthoDB" id="10514370at2759"/>
<protein>
    <submittedName>
        <fullName evidence="1">Uncharacterized protein</fullName>
    </submittedName>
</protein>
<dbReference type="Proteomes" id="UP000008783">
    <property type="component" value="Unassembled WGS sequence"/>
</dbReference>
<evidence type="ECO:0000313" key="2">
    <source>
        <dbReference type="Proteomes" id="UP000008783"/>
    </source>
</evidence>